<keyword evidence="2" id="KW-1185">Reference proteome</keyword>
<reference evidence="1" key="1">
    <citation type="submission" date="2020-03" db="EMBL/GenBank/DDBJ databases">
        <title>Castanea mollissima Vanexum genome sequencing.</title>
        <authorList>
            <person name="Staton M."/>
        </authorList>
    </citation>
    <scope>NUCLEOTIDE SEQUENCE</scope>
    <source>
        <tissue evidence="1">Leaf</tissue>
    </source>
</reference>
<gene>
    <name evidence="1" type="ORF">CMV_022992</name>
</gene>
<accession>A0A8J4QII5</accession>
<name>A0A8J4QII5_9ROSI</name>
<dbReference type="OrthoDB" id="262529at2759"/>
<sequence length="104" mass="11987">MESLAFVKLTIPEGRWKLASHDTRFFLTVLRLDWYFVGFVQLNDSLFVEFEIGQSVVVDDPDWPFTVKAFDANHCPAKYRFEVPTGSRRISSMFICNNISMVSG</sequence>
<protein>
    <submittedName>
        <fullName evidence="1">Uncharacterized protein</fullName>
    </submittedName>
</protein>
<evidence type="ECO:0000313" key="2">
    <source>
        <dbReference type="Proteomes" id="UP000737018"/>
    </source>
</evidence>
<proteinExistence type="predicted"/>
<comment type="caution">
    <text evidence="1">The sequence shown here is derived from an EMBL/GenBank/DDBJ whole genome shotgun (WGS) entry which is preliminary data.</text>
</comment>
<dbReference type="EMBL" id="JRKL02004988">
    <property type="protein sequence ID" value="KAF3951348.1"/>
    <property type="molecule type" value="Genomic_DNA"/>
</dbReference>
<organism evidence="1 2">
    <name type="scientific">Castanea mollissima</name>
    <name type="common">Chinese chestnut</name>
    <dbReference type="NCBI Taxonomy" id="60419"/>
    <lineage>
        <taxon>Eukaryota</taxon>
        <taxon>Viridiplantae</taxon>
        <taxon>Streptophyta</taxon>
        <taxon>Embryophyta</taxon>
        <taxon>Tracheophyta</taxon>
        <taxon>Spermatophyta</taxon>
        <taxon>Magnoliopsida</taxon>
        <taxon>eudicotyledons</taxon>
        <taxon>Gunneridae</taxon>
        <taxon>Pentapetalae</taxon>
        <taxon>rosids</taxon>
        <taxon>fabids</taxon>
        <taxon>Fagales</taxon>
        <taxon>Fagaceae</taxon>
        <taxon>Castanea</taxon>
    </lineage>
</organism>
<dbReference type="AlphaFoldDB" id="A0A8J4QII5"/>
<evidence type="ECO:0000313" key="1">
    <source>
        <dbReference type="EMBL" id="KAF3951348.1"/>
    </source>
</evidence>
<dbReference type="Proteomes" id="UP000737018">
    <property type="component" value="Unassembled WGS sequence"/>
</dbReference>